<name>A0ABC8TJV4_9AQUA</name>
<dbReference type="AlphaFoldDB" id="A0ABC8TJV4"/>
<reference evidence="1 2" key="1">
    <citation type="submission" date="2024-02" db="EMBL/GenBank/DDBJ databases">
        <authorList>
            <person name="Vignale AGUSTIN F."/>
            <person name="Sosa J E."/>
            <person name="Modenutti C."/>
        </authorList>
    </citation>
    <scope>NUCLEOTIDE SEQUENCE [LARGE SCALE GENOMIC DNA]</scope>
</reference>
<dbReference type="EMBL" id="CAUOFW020005303">
    <property type="protein sequence ID" value="CAK9169524.1"/>
    <property type="molecule type" value="Genomic_DNA"/>
</dbReference>
<sequence length="68" mass="7538">MLSILPKSNIAKSTSLSANDEAANALHSILMLLKRSLEDKLKQREMELGKILSAVDSTKAEKEKRKVD</sequence>
<dbReference type="Proteomes" id="UP001642360">
    <property type="component" value="Unassembled WGS sequence"/>
</dbReference>
<organism evidence="1 2">
    <name type="scientific">Ilex paraguariensis</name>
    <name type="common">yerba mate</name>
    <dbReference type="NCBI Taxonomy" id="185542"/>
    <lineage>
        <taxon>Eukaryota</taxon>
        <taxon>Viridiplantae</taxon>
        <taxon>Streptophyta</taxon>
        <taxon>Embryophyta</taxon>
        <taxon>Tracheophyta</taxon>
        <taxon>Spermatophyta</taxon>
        <taxon>Magnoliopsida</taxon>
        <taxon>eudicotyledons</taxon>
        <taxon>Gunneridae</taxon>
        <taxon>Pentapetalae</taxon>
        <taxon>asterids</taxon>
        <taxon>campanulids</taxon>
        <taxon>Aquifoliales</taxon>
        <taxon>Aquifoliaceae</taxon>
        <taxon>Ilex</taxon>
    </lineage>
</organism>
<protein>
    <submittedName>
        <fullName evidence="1">Uncharacterized protein</fullName>
    </submittedName>
</protein>
<proteinExistence type="predicted"/>
<gene>
    <name evidence="1" type="ORF">ILEXP_LOCUS38970</name>
</gene>
<keyword evidence="2" id="KW-1185">Reference proteome</keyword>
<accession>A0ABC8TJV4</accession>
<evidence type="ECO:0000313" key="2">
    <source>
        <dbReference type="Proteomes" id="UP001642360"/>
    </source>
</evidence>
<comment type="caution">
    <text evidence="1">The sequence shown here is derived from an EMBL/GenBank/DDBJ whole genome shotgun (WGS) entry which is preliminary data.</text>
</comment>
<evidence type="ECO:0000313" key="1">
    <source>
        <dbReference type="EMBL" id="CAK9169524.1"/>
    </source>
</evidence>